<dbReference type="GO" id="GO:0016020">
    <property type="term" value="C:membrane"/>
    <property type="evidence" value="ECO:0007669"/>
    <property type="project" value="UniProtKB-SubCell"/>
</dbReference>
<sequence>MLSFLRRTKSISRIALDPPVPLPDRSGLALVVIVKNEAAHIGEWARFHLRAGVSHVYVYDNGSTDTTLVEMVAAIGVQHVTVIPWDQKLRDGITGAEIHNQVLAYAHAVRNFGAAYRWMSFIDVDEFLVPKSGDTLPDCLAHLEGETNISLPWHMFGRNGFEAAPKGGIIANYTRRHPDPMSPLKGMCNFKMIVDPCHVTAIKVHSVETDGSTASVNDTGMRAAAGDRKKPSFYSADHIQLNHYYTRSNAELQAKINRGSNMTQDEADHKRRVMRKVDQIEAESVEDLAAKRWFGARP</sequence>
<dbReference type="AlphaFoldDB" id="K2JWS8"/>
<keyword evidence="6" id="KW-0472">Membrane</keyword>
<keyword evidence="3" id="KW-0808">Transferase</keyword>
<dbReference type="PANTHER" id="PTHR21461:SF69">
    <property type="entry name" value="GLYCOSYLTRANSFERASE FAMILY 92 PROTEIN"/>
    <property type="match status" value="1"/>
</dbReference>
<comment type="caution">
    <text evidence="7">The sequence shown here is derived from an EMBL/GenBank/DDBJ whole genome shotgun (WGS) entry which is preliminary data.</text>
</comment>
<evidence type="ECO:0000256" key="2">
    <source>
        <dbReference type="ARBA" id="ARBA00022676"/>
    </source>
</evidence>
<reference evidence="7 8" key="1">
    <citation type="submission" date="2012-09" db="EMBL/GenBank/DDBJ databases">
        <title>Celeribacter baekdonensis B30 Genome Sequencing.</title>
        <authorList>
            <person name="Wang W."/>
        </authorList>
    </citation>
    <scope>NUCLEOTIDE SEQUENCE [LARGE SCALE GENOMIC DNA]</scope>
    <source>
        <strain evidence="7 8">B30</strain>
    </source>
</reference>
<gene>
    <name evidence="7" type="ORF">B30_03330</name>
</gene>
<dbReference type="RefSeq" id="WP_009570595.1">
    <property type="nucleotide sequence ID" value="NZ_AMRK01000001.1"/>
</dbReference>
<dbReference type="GO" id="GO:0005737">
    <property type="term" value="C:cytoplasm"/>
    <property type="evidence" value="ECO:0007669"/>
    <property type="project" value="TreeGrafter"/>
</dbReference>
<keyword evidence="8" id="KW-1185">Reference proteome</keyword>
<dbReference type="PANTHER" id="PTHR21461">
    <property type="entry name" value="GLYCOSYLTRANSFERASE FAMILY 92 PROTEIN"/>
    <property type="match status" value="1"/>
</dbReference>
<dbReference type="InterPro" id="IPR029044">
    <property type="entry name" value="Nucleotide-diphossugar_trans"/>
</dbReference>
<evidence type="ECO:0008006" key="9">
    <source>
        <dbReference type="Google" id="ProtNLM"/>
    </source>
</evidence>
<dbReference type="OrthoDB" id="1997677at2"/>
<proteinExistence type="predicted"/>
<dbReference type="GO" id="GO:0016757">
    <property type="term" value="F:glycosyltransferase activity"/>
    <property type="evidence" value="ECO:0007669"/>
    <property type="project" value="UniProtKB-KW"/>
</dbReference>
<dbReference type="InterPro" id="IPR008166">
    <property type="entry name" value="Glyco_transf_92"/>
</dbReference>
<evidence type="ECO:0000313" key="7">
    <source>
        <dbReference type="EMBL" id="EKE74724.1"/>
    </source>
</evidence>
<dbReference type="SUPFAM" id="SSF53448">
    <property type="entry name" value="Nucleotide-diphospho-sugar transferases"/>
    <property type="match status" value="1"/>
</dbReference>
<evidence type="ECO:0000256" key="6">
    <source>
        <dbReference type="ARBA" id="ARBA00023136"/>
    </source>
</evidence>
<organism evidence="7 8">
    <name type="scientific">Celeribacter baekdonensis B30</name>
    <dbReference type="NCBI Taxonomy" id="1208323"/>
    <lineage>
        <taxon>Bacteria</taxon>
        <taxon>Pseudomonadati</taxon>
        <taxon>Pseudomonadota</taxon>
        <taxon>Alphaproteobacteria</taxon>
        <taxon>Rhodobacterales</taxon>
        <taxon>Roseobacteraceae</taxon>
        <taxon>Celeribacter</taxon>
    </lineage>
</organism>
<evidence type="ECO:0000256" key="5">
    <source>
        <dbReference type="ARBA" id="ARBA00022989"/>
    </source>
</evidence>
<evidence type="ECO:0000256" key="4">
    <source>
        <dbReference type="ARBA" id="ARBA00022692"/>
    </source>
</evidence>
<dbReference type="Pfam" id="PF01697">
    <property type="entry name" value="Glyco_transf_92"/>
    <property type="match status" value="1"/>
</dbReference>
<protein>
    <recommendedName>
        <fullName evidence="9">Glycosyltransferase family 92 protein</fullName>
    </recommendedName>
</protein>
<accession>K2JWS8</accession>
<dbReference type="EMBL" id="AMRK01000001">
    <property type="protein sequence ID" value="EKE74724.1"/>
    <property type="molecule type" value="Genomic_DNA"/>
</dbReference>
<dbReference type="STRING" id="1208323.B30_03330"/>
<dbReference type="Proteomes" id="UP000006762">
    <property type="component" value="Unassembled WGS sequence"/>
</dbReference>
<comment type="subcellular location">
    <subcellularLocation>
        <location evidence="1">Membrane</location>
        <topology evidence="1">Single-pass membrane protein</topology>
    </subcellularLocation>
</comment>
<keyword evidence="5" id="KW-1133">Transmembrane helix</keyword>
<dbReference type="eggNOG" id="COG0463">
    <property type="taxonomic scope" value="Bacteria"/>
</dbReference>
<dbReference type="PATRIC" id="fig|1208323.3.peg.682"/>
<keyword evidence="4" id="KW-0812">Transmembrane</keyword>
<evidence type="ECO:0000256" key="3">
    <source>
        <dbReference type="ARBA" id="ARBA00022679"/>
    </source>
</evidence>
<keyword evidence="2" id="KW-0328">Glycosyltransferase</keyword>
<evidence type="ECO:0000313" key="8">
    <source>
        <dbReference type="Proteomes" id="UP000006762"/>
    </source>
</evidence>
<evidence type="ECO:0000256" key="1">
    <source>
        <dbReference type="ARBA" id="ARBA00004167"/>
    </source>
</evidence>
<name>K2JWS8_9RHOB</name>